<feature type="transmembrane region" description="Helical" evidence="1">
    <location>
        <begin position="129"/>
        <end position="150"/>
    </location>
</feature>
<accession>A0A7J6N093</accession>
<dbReference type="AlphaFoldDB" id="A0A7J6N093"/>
<evidence type="ECO:0000313" key="3">
    <source>
        <dbReference type="Proteomes" id="UP000591131"/>
    </source>
</evidence>
<feature type="transmembrane region" description="Helical" evidence="1">
    <location>
        <begin position="38"/>
        <end position="58"/>
    </location>
</feature>
<feature type="transmembrane region" description="Helical" evidence="1">
    <location>
        <begin position="97"/>
        <end position="117"/>
    </location>
</feature>
<dbReference type="OrthoDB" id="426107at2759"/>
<name>A0A7J6N093_PERCH</name>
<keyword evidence="1" id="KW-0472">Membrane</keyword>
<evidence type="ECO:0000256" key="1">
    <source>
        <dbReference type="SAM" id="Phobius"/>
    </source>
</evidence>
<proteinExistence type="predicted"/>
<feature type="transmembrane region" description="Helical" evidence="1">
    <location>
        <begin position="208"/>
        <end position="229"/>
    </location>
</feature>
<keyword evidence="1" id="KW-1133">Transmembrane helix</keyword>
<reference evidence="2 3" key="1">
    <citation type="submission" date="2020-04" db="EMBL/GenBank/DDBJ databases">
        <title>Perkinsus chesapeaki whole genome sequence.</title>
        <authorList>
            <person name="Bogema D.R."/>
        </authorList>
    </citation>
    <scope>NUCLEOTIDE SEQUENCE [LARGE SCALE GENOMIC DNA]</scope>
    <source>
        <strain evidence="2">ATCC PRA-425</strain>
    </source>
</reference>
<keyword evidence="3" id="KW-1185">Reference proteome</keyword>
<gene>
    <name evidence="2" type="ORF">FOL47_002531</name>
</gene>
<evidence type="ECO:0000313" key="2">
    <source>
        <dbReference type="EMBL" id="KAF4677292.1"/>
    </source>
</evidence>
<keyword evidence="1" id="KW-0812">Transmembrane</keyword>
<sequence length="364" mass="40408">MPVYSAADPLPGPLSPKGIFKGALVIMHRIRDSRDHPLLCLFLAGSVWALWLLEAFGLDLVPSLNTWTTPQECVDCIQGQFTDLAGLRRAALSGARALFLSTGALTFVQALTMTLILEILGYTWELRVGTLRATLSAIVVTVSGFALMRLMDMYGISPCEEPLRYGRVEGALPMVFSLTVLLATQHIRVSSDMMPRELRLGFKIAPEWYCWLLFIISNFHLTGNGVSKIRHTRTFDIPFAVAIAIHLAAIRSIDSSYIFSMVNSWFDAWALRSTQAERNLWETKRFKGTAASQAPSSTGIGHRVLSFHVCHQTYFGSHLFYYIGGIAVLVLTFYVMNSAVFVFPHIGLVLLGMECYSALTTSKL</sequence>
<dbReference type="Proteomes" id="UP000591131">
    <property type="component" value="Unassembled WGS sequence"/>
</dbReference>
<organism evidence="2 3">
    <name type="scientific">Perkinsus chesapeaki</name>
    <name type="common">Clam parasite</name>
    <name type="synonym">Perkinsus andrewsi</name>
    <dbReference type="NCBI Taxonomy" id="330153"/>
    <lineage>
        <taxon>Eukaryota</taxon>
        <taxon>Sar</taxon>
        <taxon>Alveolata</taxon>
        <taxon>Perkinsozoa</taxon>
        <taxon>Perkinsea</taxon>
        <taxon>Perkinsida</taxon>
        <taxon>Perkinsidae</taxon>
        <taxon>Perkinsus</taxon>
    </lineage>
</organism>
<protein>
    <submittedName>
        <fullName evidence="2">Uncharacterized protein</fullName>
    </submittedName>
</protein>
<feature type="transmembrane region" description="Helical" evidence="1">
    <location>
        <begin position="170"/>
        <end position="187"/>
    </location>
</feature>
<feature type="transmembrane region" description="Helical" evidence="1">
    <location>
        <begin position="319"/>
        <end position="336"/>
    </location>
</feature>
<dbReference type="EMBL" id="JAAPAO010000017">
    <property type="protein sequence ID" value="KAF4677292.1"/>
    <property type="molecule type" value="Genomic_DNA"/>
</dbReference>
<comment type="caution">
    <text evidence="2">The sequence shown here is derived from an EMBL/GenBank/DDBJ whole genome shotgun (WGS) entry which is preliminary data.</text>
</comment>
<feature type="transmembrane region" description="Helical" evidence="1">
    <location>
        <begin position="235"/>
        <end position="253"/>
    </location>
</feature>